<name>A0A1I8AWF8_9BILA</name>
<dbReference type="Proteomes" id="UP000095287">
    <property type="component" value="Unplaced"/>
</dbReference>
<keyword evidence="3" id="KW-1185">Reference proteome</keyword>
<reference evidence="4" key="1">
    <citation type="submission" date="2016-11" db="UniProtKB">
        <authorList>
            <consortium name="WormBaseParasite"/>
        </authorList>
    </citation>
    <scope>IDENTIFICATION</scope>
</reference>
<feature type="transmembrane region" description="Helical" evidence="2">
    <location>
        <begin position="158"/>
        <end position="182"/>
    </location>
</feature>
<keyword evidence="1" id="KW-0175">Coiled coil</keyword>
<dbReference type="AlphaFoldDB" id="A0A1I8AWF8"/>
<proteinExistence type="predicted"/>
<evidence type="ECO:0000256" key="2">
    <source>
        <dbReference type="SAM" id="Phobius"/>
    </source>
</evidence>
<organism evidence="3 4">
    <name type="scientific">Steinernema glaseri</name>
    <dbReference type="NCBI Taxonomy" id="37863"/>
    <lineage>
        <taxon>Eukaryota</taxon>
        <taxon>Metazoa</taxon>
        <taxon>Ecdysozoa</taxon>
        <taxon>Nematoda</taxon>
        <taxon>Chromadorea</taxon>
        <taxon>Rhabditida</taxon>
        <taxon>Tylenchina</taxon>
        <taxon>Panagrolaimomorpha</taxon>
        <taxon>Strongyloidoidea</taxon>
        <taxon>Steinernematidae</taxon>
        <taxon>Steinernema</taxon>
    </lineage>
</organism>
<dbReference type="WBParaSite" id="L893_g9785.t1">
    <property type="protein sequence ID" value="L893_g9785.t1"/>
    <property type="gene ID" value="L893_g9785"/>
</dbReference>
<feature type="coiled-coil region" evidence="1">
    <location>
        <begin position="121"/>
        <end position="148"/>
    </location>
</feature>
<accession>A0A1I8AWF8</accession>
<protein>
    <submittedName>
        <fullName evidence="4">Thyroglobulin type-1 domain-containing protein</fullName>
    </submittedName>
</protein>
<evidence type="ECO:0000313" key="3">
    <source>
        <dbReference type="Proteomes" id="UP000095287"/>
    </source>
</evidence>
<keyword evidence="2" id="KW-0472">Membrane</keyword>
<evidence type="ECO:0000256" key="1">
    <source>
        <dbReference type="SAM" id="Coils"/>
    </source>
</evidence>
<keyword evidence="2" id="KW-0812">Transmembrane</keyword>
<evidence type="ECO:0000313" key="4">
    <source>
        <dbReference type="WBParaSite" id="L893_g9785.t1"/>
    </source>
</evidence>
<sequence length="184" mass="21127">MTPQPAASETNEFIAEDSPMTTMSYARILANVMAESEKFAPLNEPYDSVIVPYSCGCPMRAASYCNCSPIDDILGNRTFSYRDDEELECYSEASVDSSEISLLKEEVNDLFYLDAKRQDQMDELRQEVERMRSAVEKLQKECEEEEEDECEEECLQAVFESFFCAAIDAAFFFALFYIFLVYSF</sequence>
<keyword evidence="2" id="KW-1133">Transmembrane helix</keyword>